<name>A0A2P2PGP1_RHIMU</name>
<sequence length="26" mass="3252">MPCYVKFIFYDFVSWIAIWRDLSTFC</sequence>
<organism evidence="1">
    <name type="scientific">Rhizophora mucronata</name>
    <name type="common">Asiatic mangrove</name>
    <dbReference type="NCBI Taxonomy" id="61149"/>
    <lineage>
        <taxon>Eukaryota</taxon>
        <taxon>Viridiplantae</taxon>
        <taxon>Streptophyta</taxon>
        <taxon>Embryophyta</taxon>
        <taxon>Tracheophyta</taxon>
        <taxon>Spermatophyta</taxon>
        <taxon>Magnoliopsida</taxon>
        <taxon>eudicotyledons</taxon>
        <taxon>Gunneridae</taxon>
        <taxon>Pentapetalae</taxon>
        <taxon>rosids</taxon>
        <taxon>fabids</taxon>
        <taxon>Malpighiales</taxon>
        <taxon>Rhizophoraceae</taxon>
        <taxon>Rhizophora</taxon>
    </lineage>
</organism>
<reference evidence="1" key="1">
    <citation type="submission" date="2018-02" db="EMBL/GenBank/DDBJ databases">
        <title>Rhizophora mucronata_Transcriptome.</title>
        <authorList>
            <person name="Meera S.P."/>
            <person name="Sreeshan A."/>
            <person name="Augustine A."/>
        </authorList>
    </citation>
    <scope>NUCLEOTIDE SEQUENCE</scope>
    <source>
        <tissue evidence="1">Leaf</tissue>
    </source>
</reference>
<accession>A0A2P2PGP1</accession>
<evidence type="ECO:0000313" key="1">
    <source>
        <dbReference type="EMBL" id="MBX53852.1"/>
    </source>
</evidence>
<dbReference type="EMBL" id="GGEC01073368">
    <property type="protein sequence ID" value="MBX53852.1"/>
    <property type="molecule type" value="Transcribed_RNA"/>
</dbReference>
<dbReference type="AlphaFoldDB" id="A0A2P2PGP1"/>
<protein>
    <submittedName>
        <fullName evidence="1">Uncharacterized protein</fullName>
    </submittedName>
</protein>
<proteinExistence type="predicted"/>